<evidence type="ECO:0000313" key="2">
    <source>
        <dbReference type="Proteomes" id="UP000640274"/>
    </source>
</evidence>
<evidence type="ECO:0000313" key="1">
    <source>
        <dbReference type="EMBL" id="MBJ6362892.1"/>
    </source>
</evidence>
<comment type="caution">
    <text evidence="1">The sequence shown here is derived from an EMBL/GenBank/DDBJ whole genome shotgun (WGS) entry which is preliminary data.</text>
</comment>
<accession>A0A934MW82</accession>
<feature type="non-terminal residue" evidence="1">
    <location>
        <position position="1"/>
    </location>
</feature>
<reference evidence="1" key="1">
    <citation type="submission" date="2020-12" db="EMBL/GenBank/DDBJ databases">
        <authorList>
            <person name="Huq M.A."/>
        </authorList>
    </citation>
    <scope>NUCLEOTIDE SEQUENCE</scope>
    <source>
        <strain evidence="1">MAHUQ-46</strain>
    </source>
</reference>
<dbReference type="SUPFAM" id="SSF48239">
    <property type="entry name" value="Terpenoid cyclases/Protein prenyltransferases"/>
    <property type="match status" value="1"/>
</dbReference>
<protein>
    <submittedName>
        <fullName evidence="1">Uncharacterized protein</fullName>
    </submittedName>
</protein>
<dbReference type="RefSeq" id="WP_199020494.1">
    <property type="nucleotide sequence ID" value="NZ_JAELUP010000099.1"/>
</dbReference>
<sequence length="212" mass="22304">SSLVPWAVPVNQASAAVVEGTSNAVVNNVYSEMLVKAKGYYDITKAKVLSNYLDTLAFRNAWGGDFTGYTLPPEFASDYINNQAGGYGDRILGLLAVGGNPYETSTRQNLVKDLVQYQMPSGSFNTSNLAVHSWAVIGLNEASAAEYYNKSLPAPAKLYDKTAAINHIISKQNAANGSIGGTLSSTATALIALAGAKEIDGVDAAIQKAVAY</sequence>
<feature type="non-terminal residue" evidence="1">
    <location>
        <position position="212"/>
    </location>
</feature>
<name>A0A934MW82_9BACL</name>
<dbReference type="AlphaFoldDB" id="A0A934MW82"/>
<proteinExistence type="predicted"/>
<gene>
    <name evidence="1" type="ORF">JFN88_16955</name>
</gene>
<dbReference type="EMBL" id="JAELUP010000099">
    <property type="protein sequence ID" value="MBJ6362892.1"/>
    <property type="molecule type" value="Genomic_DNA"/>
</dbReference>
<dbReference type="Proteomes" id="UP000640274">
    <property type="component" value="Unassembled WGS sequence"/>
</dbReference>
<organism evidence="1 2">
    <name type="scientific">Paenibacillus roseus</name>
    <dbReference type="NCBI Taxonomy" id="2798579"/>
    <lineage>
        <taxon>Bacteria</taxon>
        <taxon>Bacillati</taxon>
        <taxon>Bacillota</taxon>
        <taxon>Bacilli</taxon>
        <taxon>Bacillales</taxon>
        <taxon>Paenibacillaceae</taxon>
        <taxon>Paenibacillus</taxon>
    </lineage>
</organism>
<dbReference type="InterPro" id="IPR008930">
    <property type="entry name" value="Terpenoid_cyclase/PrenylTrfase"/>
</dbReference>
<keyword evidence="2" id="KW-1185">Reference proteome</keyword>
<dbReference type="Gene3D" id="1.50.10.20">
    <property type="match status" value="1"/>
</dbReference>